<dbReference type="RefSeq" id="WP_007019083.1">
    <property type="nucleotide sequence ID" value="NZ_CH724120.1"/>
</dbReference>
<organism evidence="2 3">
    <name type="scientific">Bermanella marisrubri</name>
    <dbReference type="NCBI Taxonomy" id="207949"/>
    <lineage>
        <taxon>Bacteria</taxon>
        <taxon>Pseudomonadati</taxon>
        <taxon>Pseudomonadota</taxon>
        <taxon>Gammaproteobacteria</taxon>
        <taxon>Oceanospirillales</taxon>
        <taxon>Oceanospirillaceae</taxon>
        <taxon>Bermanella</taxon>
    </lineage>
</organism>
<evidence type="ECO:0000313" key="3">
    <source>
        <dbReference type="Proteomes" id="UP000004263"/>
    </source>
</evidence>
<dbReference type="OrthoDB" id="8704084at2"/>
<feature type="transmembrane region" description="Helical" evidence="1">
    <location>
        <begin position="27"/>
        <end position="45"/>
    </location>
</feature>
<dbReference type="Proteomes" id="UP000004263">
    <property type="component" value="Unassembled WGS sequence"/>
</dbReference>
<dbReference type="HOGENOM" id="CLU_157099_0_0_6"/>
<comment type="caution">
    <text evidence="2">The sequence shown here is derived from an EMBL/GenBank/DDBJ whole genome shotgun (WGS) entry which is preliminary data.</text>
</comment>
<sequence length="118" mass="13445">MQIQHKALLYSAFIFPGSGYFLTKNKVLGSIFILVTALLFIPLLIEANYKAQIIAQQIVYGDLSLNILQIREQIQQTPGLLSDRQINFIYGGLLLLWSIGMLDSYRRAKRNSLQKNID</sequence>
<gene>
    <name evidence="2" type="ORF">RED65_03755</name>
</gene>
<accession>Q1N1C7</accession>
<keyword evidence="1" id="KW-1133">Transmembrane helix</keyword>
<dbReference type="STRING" id="207949.RED65_03755"/>
<evidence type="ECO:0000313" key="2">
    <source>
        <dbReference type="EMBL" id="EAT12123.1"/>
    </source>
</evidence>
<protein>
    <submittedName>
        <fullName evidence="2">Uncharacterized protein</fullName>
    </submittedName>
</protein>
<keyword evidence="3" id="KW-1185">Reference proteome</keyword>
<reference evidence="2 3" key="1">
    <citation type="submission" date="2006-03" db="EMBL/GenBank/DDBJ databases">
        <authorList>
            <person name="Pinhassi J."/>
            <person name="Pedros-Alio C."/>
            <person name="Ferriera S."/>
            <person name="Johnson J."/>
            <person name="Kravitz S."/>
            <person name="Halpern A."/>
            <person name="Remington K."/>
            <person name="Beeson K."/>
            <person name="Tran B."/>
            <person name="Rogers Y.-H."/>
            <person name="Friedman R."/>
            <person name="Venter J.C."/>
        </authorList>
    </citation>
    <scope>NUCLEOTIDE SEQUENCE [LARGE SCALE GENOMIC DNA]</scope>
    <source>
        <strain evidence="2 3">RED65</strain>
    </source>
</reference>
<evidence type="ECO:0000256" key="1">
    <source>
        <dbReference type="SAM" id="Phobius"/>
    </source>
</evidence>
<proteinExistence type="predicted"/>
<dbReference type="AlphaFoldDB" id="Q1N1C7"/>
<name>Q1N1C7_9GAMM</name>
<dbReference type="EMBL" id="AAQH01000010">
    <property type="protein sequence ID" value="EAT12123.1"/>
    <property type="molecule type" value="Genomic_DNA"/>
</dbReference>
<keyword evidence="1" id="KW-0812">Transmembrane</keyword>
<keyword evidence="1" id="KW-0472">Membrane</keyword>